<dbReference type="NCBIfam" id="TIGR01733">
    <property type="entry name" value="AA-adenyl-dom"/>
    <property type="match status" value="2"/>
</dbReference>
<dbReference type="RefSeq" id="WP_369226560.1">
    <property type="nucleotide sequence ID" value="NZ_CP163441.1"/>
</dbReference>
<dbReference type="FunFam" id="3.40.50.980:FF:000001">
    <property type="entry name" value="Non-ribosomal peptide synthetase"/>
    <property type="match status" value="2"/>
</dbReference>
<dbReference type="Gene3D" id="3.40.50.12780">
    <property type="entry name" value="N-terminal domain of ligase-like"/>
    <property type="match status" value="2"/>
</dbReference>
<dbReference type="GO" id="GO:0005829">
    <property type="term" value="C:cytosol"/>
    <property type="evidence" value="ECO:0007669"/>
    <property type="project" value="TreeGrafter"/>
</dbReference>
<dbReference type="FunFam" id="1.10.1200.10:FF:000005">
    <property type="entry name" value="Nonribosomal peptide synthetase 1"/>
    <property type="match status" value="1"/>
</dbReference>
<dbReference type="EMBL" id="CP163441">
    <property type="protein sequence ID" value="XDQ47663.1"/>
    <property type="molecule type" value="Genomic_DNA"/>
</dbReference>
<protein>
    <submittedName>
        <fullName evidence="7">Amino acid adenylation domain-containing protein</fullName>
    </submittedName>
</protein>
<dbReference type="SMART" id="SM00823">
    <property type="entry name" value="PKS_PP"/>
    <property type="match status" value="2"/>
</dbReference>
<comment type="cofactor">
    <cofactor evidence="1">
        <name>pantetheine 4'-phosphate</name>
        <dbReference type="ChEBI" id="CHEBI:47942"/>
    </cofactor>
</comment>
<evidence type="ECO:0000313" key="7">
    <source>
        <dbReference type="EMBL" id="XDQ47663.1"/>
    </source>
</evidence>
<dbReference type="CDD" id="cd19531">
    <property type="entry name" value="LCL_NRPS-like"/>
    <property type="match status" value="1"/>
</dbReference>
<dbReference type="InterPro" id="IPR009081">
    <property type="entry name" value="PP-bd_ACP"/>
</dbReference>
<dbReference type="InterPro" id="IPR006162">
    <property type="entry name" value="Ppantetheine_attach_site"/>
</dbReference>
<dbReference type="Pfam" id="PF00668">
    <property type="entry name" value="Condensation"/>
    <property type="match status" value="1"/>
</dbReference>
<dbReference type="GO" id="GO:0009366">
    <property type="term" value="C:enterobactin synthetase complex"/>
    <property type="evidence" value="ECO:0007669"/>
    <property type="project" value="TreeGrafter"/>
</dbReference>
<evidence type="ECO:0000256" key="5">
    <source>
        <dbReference type="SAM" id="MobiDB-lite"/>
    </source>
</evidence>
<dbReference type="InterPro" id="IPR000873">
    <property type="entry name" value="AMP-dep_synth/lig_dom"/>
</dbReference>
<dbReference type="PROSITE" id="PS00455">
    <property type="entry name" value="AMP_BINDING"/>
    <property type="match status" value="2"/>
</dbReference>
<dbReference type="FunFam" id="3.40.50.12780:FF:000012">
    <property type="entry name" value="Non-ribosomal peptide synthetase"/>
    <property type="match status" value="1"/>
</dbReference>
<dbReference type="PANTHER" id="PTHR45527:SF1">
    <property type="entry name" value="FATTY ACID SYNTHASE"/>
    <property type="match status" value="1"/>
</dbReference>
<feature type="region of interest" description="Disordered" evidence="5">
    <location>
        <begin position="1656"/>
        <end position="1681"/>
    </location>
</feature>
<dbReference type="CDD" id="cd05930">
    <property type="entry name" value="A_NRPS"/>
    <property type="match status" value="1"/>
</dbReference>
<evidence type="ECO:0000256" key="4">
    <source>
        <dbReference type="ARBA" id="ARBA00022553"/>
    </source>
</evidence>
<feature type="compositionally biased region" description="Low complexity" evidence="5">
    <location>
        <begin position="1663"/>
        <end position="1674"/>
    </location>
</feature>
<dbReference type="SUPFAM" id="SSF52777">
    <property type="entry name" value="CoA-dependent acyltransferases"/>
    <property type="match status" value="2"/>
</dbReference>
<evidence type="ECO:0000256" key="1">
    <source>
        <dbReference type="ARBA" id="ARBA00001957"/>
    </source>
</evidence>
<dbReference type="Gene3D" id="3.30.300.30">
    <property type="match status" value="2"/>
</dbReference>
<keyword evidence="3" id="KW-0596">Phosphopantetheine</keyword>
<dbReference type="GO" id="GO:0047527">
    <property type="term" value="F:2,3-dihydroxybenzoate-serine ligase activity"/>
    <property type="evidence" value="ECO:0007669"/>
    <property type="project" value="TreeGrafter"/>
</dbReference>
<comment type="similarity">
    <text evidence="2">Belongs to the ATP-dependent AMP-binding enzyme family.</text>
</comment>
<dbReference type="InterPro" id="IPR010071">
    <property type="entry name" value="AA_adenyl_dom"/>
</dbReference>
<dbReference type="SUPFAM" id="SSF56801">
    <property type="entry name" value="Acetyl-CoA synthetase-like"/>
    <property type="match status" value="2"/>
</dbReference>
<evidence type="ECO:0000256" key="3">
    <source>
        <dbReference type="ARBA" id="ARBA00022450"/>
    </source>
</evidence>
<dbReference type="PROSITE" id="PS50075">
    <property type="entry name" value="CARRIER"/>
    <property type="match status" value="2"/>
</dbReference>
<dbReference type="PROSITE" id="PS00012">
    <property type="entry name" value="PHOSPHOPANTETHEINE"/>
    <property type="match status" value="1"/>
</dbReference>
<dbReference type="GO" id="GO:0008610">
    <property type="term" value="P:lipid biosynthetic process"/>
    <property type="evidence" value="ECO:0007669"/>
    <property type="project" value="UniProtKB-ARBA"/>
</dbReference>
<reference evidence="7" key="1">
    <citation type="submission" date="2024-07" db="EMBL/GenBank/DDBJ databases">
        <authorList>
            <person name="Yu S.T."/>
        </authorList>
    </citation>
    <scope>NUCLEOTIDE SEQUENCE</scope>
    <source>
        <strain evidence="7">R39</strain>
    </source>
</reference>
<dbReference type="Pfam" id="PF00501">
    <property type="entry name" value="AMP-binding"/>
    <property type="match status" value="2"/>
</dbReference>
<dbReference type="PANTHER" id="PTHR45527">
    <property type="entry name" value="NONRIBOSOMAL PEPTIDE SYNTHETASE"/>
    <property type="match status" value="1"/>
</dbReference>
<gene>
    <name evidence="7" type="ORF">AB5J52_38270</name>
</gene>
<name>A0AB39R232_9ACTN</name>
<evidence type="ECO:0000256" key="2">
    <source>
        <dbReference type="ARBA" id="ARBA00006432"/>
    </source>
</evidence>
<dbReference type="InterPro" id="IPR001242">
    <property type="entry name" value="Condensation_dom"/>
</dbReference>
<sequence length="1681" mass="181994">MTPADSGHFLDKFLRQVAATPDRPAAELGDRHLTYAELDARAAELAARLRSLGVGPGATVGVFLEPSLDLVASVLAVARAGAAWLPLDPSYPADRLSYMIRDSGAALVVADATAPEWLRGLGVPLADPTDDTPAAGPVPLPRLRPESPAYVIYTSGSTGRPKGVTLTQRGLANLADAQQTAFTVHPGHRVLQFASPSFDASVFELAMALCSGATLVLPPRRDVLYGPGLGDFLADTRITHITLPPSVLAMVPEQELPYLETIVCAGEALPQQLVDRWAPGRAMFNAYGPTETTVWASVSRTEPGGGKPVIGRAIDGVRLYVLDESLRPVPPGEPGELVVGGEGVARGYIGRPALTADRFVPDPDAPGERAYRTGDLVRMTPEGELDFLGRIDQQVKLNGFRIEPDEIAGVLREHPAVQDVAVVVGRVGDEDRLVGYVVAPSAGPLELRGFAAERLPHFMVPSIAVIDRLPLLPNGKLDRAALPALDRASLGLGEGGAQATTETERRLAEIAAEFLGIDGVGVDDDFFLLGGHSLLAGRLAARVRSEFGTELPISSIYEERTVARMAAELDRLGRSAPPLPPVVRVPRDRPLPLSFPQERIWFLEQLSPGNLAYNAQATIRLRGPLDASALRDTITEVVRRHEIFRTAFSTIDGVPVQEVRPPMAVRLPVVDLEDVPEEDLERRTEEVVRDTIRRPFELTDPPLARWLLIRHAPDDHTLVQVEHHFVHDGWSFGVLLDEIRAIYPELAAGRPSPLPEPPIQYADFAAWQRAWMRDEVLDRHLDYWKGHLKDAPLVLDLPTDRPRPRVPSFEGAALRVELPAELSRALRESSERSGVTLFASMLSGFAALLSRYSGQSDLVVGTGAANRRLAETERMLGMVVNTLPLRLDTSGSPGFDRLRQRVNQVLVETADWQDVPLDRLVEAVAPPRVPSINPLFQVMFSFHNAIVPDLEFGGVRGTVLERHNGSSKMDMNIVVVPRAQQRAGREDHPDRDRITLIWEYASSLFDEATMRRMVDQYITLLRSAVAEPDRPMDRIGLVSGDAADLERPALGGGLGERVEFSGGLLTDLVDAVAAATPHAPAVTDSEGTLSYAELTGRANHLAERLWAAGVTADTPVGLWMDRSAEMVVTLLAIMKAGGAFLPLDPDLPVGRVVTLLTDAGAPLICVDGQRAESLAGGALAVLDCGPGTLTESAPTAPDNGVTGDHLVSVYYTSGSTGTPKGVASTHTGWTNRIQWMQAQYPLHPGDTVLHKTVLSFDDSAVEILWPLIAGATVVTLPPGLHRDPRAIADWSAHHHITALHFVPSMLTLFLDEITPTRQPLTHLRHVISSGEALRPDLVTKFHQRLAPTGAHLHNQWGATEVSIDSTSHTCVPEDEWAGDVSLGEAIANNQVLVLDEHLNPVPDGVPGELYLGGAGLARGYLGDARKTAAAFVPHPFAGGERLYRTGDRGVRRPDGRLTFLGRADSQVKIRGIRIEPAEIEHTLRRHPHVHDAVVTKWEPTPGDHRLAAYITTRHHGTEEDLLTDLNTHLSDQLPLYMIPSSITVLDRIPVNANGKTDHRALPEPRYEADTVAVRPATEAEQLIDGIWAEVLDRSDLDIHANFFALGGHSLLATRIVSRLRSALSVDVPLALIFDNPTIHTMATALENLLLDAVGDPDADAASDSDTASASASDTIAERTRS</sequence>
<organism evidence="7">
    <name type="scientific">Streptomyces sp. R39</name>
    <dbReference type="NCBI Taxonomy" id="3238631"/>
    <lineage>
        <taxon>Bacteria</taxon>
        <taxon>Bacillati</taxon>
        <taxon>Actinomycetota</taxon>
        <taxon>Actinomycetes</taxon>
        <taxon>Kitasatosporales</taxon>
        <taxon>Streptomycetaceae</taxon>
        <taxon>Streptomyces</taxon>
    </lineage>
</organism>
<accession>A0AB39R232</accession>
<dbReference type="GO" id="GO:0031177">
    <property type="term" value="F:phosphopantetheine binding"/>
    <property type="evidence" value="ECO:0007669"/>
    <property type="project" value="InterPro"/>
</dbReference>
<dbReference type="InterPro" id="IPR042099">
    <property type="entry name" value="ANL_N_sf"/>
</dbReference>
<dbReference type="InterPro" id="IPR036736">
    <property type="entry name" value="ACP-like_sf"/>
</dbReference>
<keyword evidence="4" id="KW-0597">Phosphoprotein</keyword>
<dbReference type="GO" id="GO:0009239">
    <property type="term" value="P:enterobactin biosynthetic process"/>
    <property type="evidence" value="ECO:0007669"/>
    <property type="project" value="TreeGrafter"/>
</dbReference>
<evidence type="ECO:0000259" key="6">
    <source>
        <dbReference type="PROSITE" id="PS50075"/>
    </source>
</evidence>
<dbReference type="Pfam" id="PF13193">
    <property type="entry name" value="AMP-binding_C"/>
    <property type="match status" value="2"/>
</dbReference>
<dbReference type="Gene3D" id="3.30.559.10">
    <property type="entry name" value="Chloramphenicol acetyltransferase-like domain"/>
    <property type="match status" value="1"/>
</dbReference>
<dbReference type="Pfam" id="PF00550">
    <property type="entry name" value="PP-binding"/>
    <property type="match status" value="2"/>
</dbReference>
<dbReference type="InterPro" id="IPR020845">
    <property type="entry name" value="AMP-binding_CS"/>
</dbReference>
<dbReference type="GO" id="GO:0072330">
    <property type="term" value="P:monocarboxylic acid biosynthetic process"/>
    <property type="evidence" value="ECO:0007669"/>
    <property type="project" value="UniProtKB-ARBA"/>
</dbReference>
<dbReference type="InterPro" id="IPR025110">
    <property type="entry name" value="AMP-bd_C"/>
</dbReference>
<dbReference type="InterPro" id="IPR023213">
    <property type="entry name" value="CAT-like_dom_sf"/>
</dbReference>
<dbReference type="SUPFAM" id="SSF47336">
    <property type="entry name" value="ACP-like"/>
    <property type="match status" value="2"/>
</dbReference>
<dbReference type="FunFam" id="3.30.300.30:FF:000015">
    <property type="entry name" value="Nonribosomal peptide synthase SidD"/>
    <property type="match status" value="1"/>
</dbReference>
<dbReference type="FunFam" id="1.10.1200.10:FF:000016">
    <property type="entry name" value="Non-ribosomal peptide synthase"/>
    <property type="match status" value="1"/>
</dbReference>
<dbReference type="InterPro" id="IPR045851">
    <property type="entry name" value="AMP-bd_C_sf"/>
</dbReference>
<feature type="domain" description="Carrier" evidence="6">
    <location>
        <begin position="498"/>
        <end position="573"/>
    </location>
</feature>
<dbReference type="Gene3D" id="1.10.1200.10">
    <property type="entry name" value="ACP-like"/>
    <property type="match status" value="2"/>
</dbReference>
<feature type="domain" description="Carrier" evidence="6">
    <location>
        <begin position="1574"/>
        <end position="1649"/>
    </location>
</feature>
<dbReference type="InterPro" id="IPR020806">
    <property type="entry name" value="PKS_PP-bd"/>
</dbReference>
<dbReference type="GO" id="GO:0043041">
    <property type="term" value="P:amino acid activation for nonribosomal peptide biosynthetic process"/>
    <property type="evidence" value="ECO:0007669"/>
    <property type="project" value="TreeGrafter"/>
</dbReference>
<dbReference type="Gene3D" id="3.30.559.30">
    <property type="entry name" value="Nonribosomal peptide synthetase, condensation domain"/>
    <property type="match status" value="1"/>
</dbReference>
<proteinExistence type="inferred from homology"/>